<proteinExistence type="predicted"/>
<evidence type="ECO:0000259" key="1">
    <source>
        <dbReference type="Pfam" id="PF01521"/>
    </source>
</evidence>
<sequence>MKLHITDEAKKQLQQLQPVNHSMLRLYYDTDGCGCGVDGMPILHFTDQQTVYDEEVENDNYTVIIDDQQKLFFDESMTLEWNGQLFRLKSPKGMLNASISSTDIEKGGALVEQDE</sequence>
<dbReference type="SUPFAM" id="SSF89360">
    <property type="entry name" value="HesB-like domain"/>
    <property type="match status" value="1"/>
</dbReference>
<accession>A0A6I4ZQX2</accession>
<evidence type="ECO:0000313" key="3">
    <source>
        <dbReference type="Proteomes" id="UP000468638"/>
    </source>
</evidence>
<name>A0A6I4ZQX2_9BACI</name>
<comment type="caution">
    <text evidence="2">The sequence shown here is derived from an EMBL/GenBank/DDBJ whole genome shotgun (WGS) entry which is preliminary data.</text>
</comment>
<dbReference type="EMBL" id="WMEQ01000002">
    <property type="protein sequence ID" value="MYL32655.1"/>
    <property type="molecule type" value="Genomic_DNA"/>
</dbReference>
<dbReference type="InterPro" id="IPR000361">
    <property type="entry name" value="ATAP_core_dom"/>
</dbReference>
<dbReference type="RefSeq" id="WP_160849833.1">
    <property type="nucleotide sequence ID" value="NZ_WMEQ01000002.1"/>
</dbReference>
<dbReference type="Gene3D" id="2.60.300.12">
    <property type="entry name" value="HesB-like domain"/>
    <property type="match status" value="1"/>
</dbReference>
<protein>
    <submittedName>
        <fullName evidence="2">Iron-sulfur cluster biosynthesis family protein</fullName>
    </submittedName>
</protein>
<dbReference type="Pfam" id="PF01521">
    <property type="entry name" value="Fe-S_biosyn"/>
    <property type="match status" value="1"/>
</dbReference>
<dbReference type="InterPro" id="IPR035903">
    <property type="entry name" value="HesB-like_dom_sf"/>
</dbReference>
<evidence type="ECO:0000313" key="2">
    <source>
        <dbReference type="EMBL" id="MYL32655.1"/>
    </source>
</evidence>
<reference evidence="2 3" key="1">
    <citation type="submission" date="2019-11" db="EMBL/GenBank/DDBJ databases">
        <title>Genome sequences of 17 halophilic strains isolated from different environments.</title>
        <authorList>
            <person name="Furrow R.E."/>
        </authorList>
    </citation>
    <scope>NUCLEOTIDE SEQUENCE [LARGE SCALE GENOMIC DNA]</scope>
    <source>
        <strain evidence="2 3">22514_16_FS</strain>
    </source>
</reference>
<gene>
    <name evidence="2" type="ORF">GLW05_03500</name>
</gene>
<feature type="domain" description="Core" evidence="1">
    <location>
        <begin position="1"/>
        <end position="100"/>
    </location>
</feature>
<dbReference type="Proteomes" id="UP000468638">
    <property type="component" value="Unassembled WGS sequence"/>
</dbReference>
<dbReference type="AlphaFoldDB" id="A0A6I4ZQX2"/>
<dbReference type="OrthoDB" id="2361087at2"/>
<organism evidence="2 3">
    <name type="scientific">Pontibacillus yanchengensis</name>
    <dbReference type="NCBI Taxonomy" id="462910"/>
    <lineage>
        <taxon>Bacteria</taxon>
        <taxon>Bacillati</taxon>
        <taxon>Bacillota</taxon>
        <taxon>Bacilli</taxon>
        <taxon>Bacillales</taxon>
        <taxon>Bacillaceae</taxon>
        <taxon>Pontibacillus</taxon>
    </lineage>
</organism>